<sequence>MFEQPPVIGKVSVPRNFHQLGVLILDGSGSMGNLGNGNLTKADEVNIAVRDLLTRFKISRVKNNFSFAVVTFDTQAKLHTPVTSAGTVDDNEDYNPLPGHGGGTNIGAALQEGWRVAESFIKSAPADGVKHSAVLLIMSDGECQYAQQTLQLVEQLKSNPQITISAALLNKLGENDVAGRQILRSVVTNPVLDFKDVYDAETLRSFFEKSMSRASGGITIG</sequence>
<dbReference type="SUPFAM" id="SSF53300">
    <property type="entry name" value="vWA-like"/>
    <property type="match status" value="1"/>
</dbReference>
<keyword evidence="3" id="KW-1185">Reference proteome</keyword>
<dbReference type="InterPro" id="IPR002035">
    <property type="entry name" value="VWF_A"/>
</dbReference>
<dbReference type="InterPro" id="IPR036465">
    <property type="entry name" value="vWFA_dom_sf"/>
</dbReference>
<dbReference type="SMART" id="SM00327">
    <property type="entry name" value="VWA"/>
    <property type="match status" value="1"/>
</dbReference>
<gene>
    <name evidence="2" type="ORF">HNQ93_001726</name>
</gene>
<dbReference type="PROSITE" id="PS50234">
    <property type="entry name" value="VWFA"/>
    <property type="match status" value="1"/>
</dbReference>
<name>A0A7W9WBX4_9BACT</name>
<protein>
    <submittedName>
        <fullName evidence="2">Uncharacterized protein YegL</fullName>
    </submittedName>
</protein>
<evidence type="ECO:0000313" key="2">
    <source>
        <dbReference type="EMBL" id="MBB6058880.1"/>
    </source>
</evidence>
<feature type="domain" description="VWFA" evidence="1">
    <location>
        <begin position="22"/>
        <end position="210"/>
    </location>
</feature>
<comment type="caution">
    <text evidence="2">The sequence shown here is derived from an EMBL/GenBank/DDBJ whole genome shotgun (WGS) entry which is preliminary data.</text>
</comment>
<organism evidence="2 3">
    <name type="scientific">Hymenobacter luteus</name>
    <dbReference type="NCBI Taxonomy" id="1411122"/>
    <lineage>
        <taxon>Bacteria</taxon>
        <taxon>Pseudomonadati</taxon>
        <taxon>Bacteroidota</taxon>
        <taxon>Cytophagia</taxon>
        <taxon>Cytophagales</taxon>
        <taxon>Hymenobacteraceae</taxon>
        <taxon>Hymenobacter</taxon>
    </lineage>
</organism>
<evidence type="ECO:0000259" key="1">
    <source>
        <dbReference type="PROSITE" id="PS50234"/>
    </source>
</evidence>
<dbReference type="RefSeq" id="WP_183402960.1">
    <property type="nucleotide sequence ID" value="NZ_JACHGG010000002.1"/>
</dbReference>
<dbReference type="CDD" id="cd00198">
    <property type="entry name" value="vWFA"/>
    <property type="match status" value="1"/>
</dbReference>
<accession>A0A7W9WBX4</accession>
<dbReference type="Proteomes" id="UP000532746">
    <property type="component" value="Unassembled WGS sequence"/>
</dbReference>
<proteinExistence type="predicted"/>
<dbReference type="Gene3D" id="3.40.50.410">
    <property type="entry name" value="von Willebrand factor, type A domain"/>
    <property type="match status" value="1"/>
</dbReference>
<dbReference type="Pfam" id="PF00092">
    <property type="entry name" value="VWA"/>
    <property type="match status" value="1"/>
</dbReference>
<evidence type="ECO:0000313" key="3">
    <source>
        <dbReference type="Proteomes" id="UP000532746"/>
    </source>
</evidence>
<dbReference type="AlphaFoldDB" id="A0A7W9WBX4"/>
<dbReference type="EMBL" id="JACHGG010000002">
    <property type="protein sequence ID" value="MBB6058880.1"/>
    <property type="molecule type" value="Genomic_DNA"/>
</dbReference>
<reference evidence="2 3" key="1">
    <citation type="submission" date="2020-08" db="EMBL/GenBank/DDBJ databases">
        <title>Genomic Encyclopedia of Type Strains, Phase IV (KMG-IV): sequencing the most valuable type-strain genomes for metagenomic binning, comparative biology and taxonomic classification.</title>
        <authorList>
            <person name="Goeker M."/>
        </authorList>
    </citation>
    <scope>NUCLEOTIDE SEQUENCE [LARGE SCALE GENOMIC DNA]</scope>
    <source>
        <strain evidence="2 3">DSM 26718</strain>
    </source>
</reference>